<gene>
    <name evidence="3" type="ORF">EV186_1011645</name>
</gene>
<dbReference type="EMBL" id="SNXZ01000001">
    <property type="protein sequence ID" value="TDQ05671.1"/>
    <property type="molecule type" value="Genomic_DNA"/>
</dbReference>
<dbReference type="InterPro" id="IPR020556">
    <property type="entry name" value="Amidase_CS"/>
</dbReference>
<dbReference type="PANTHER" id="PTHR11895">
    <property type="entry name" value="TRANSAMIDASE"/>
    <property type="match status" value="1"/>
</dbReference>
<dbReference type="InterPro" id="IPR000120">
    <property type="entry name" value="Amidase"/>
</dbReference>
<proteinExistence type="inferred from homology"/>
<dbReference type="Gene3D" id="3.90.1300.10">
    <property type="entry name" value="Amidase signature (AS) domain"/>
    <property type="match status" value="1"/>
</dbReference>
<accession>A0A4R6SP06</accession>
<evidence type="ECO:0000259" key="2">
    <source>
        <dbReference type="Pfam" id="PF01425"/>
    </source>
</evidence>
<dbReference type="Pfam" id="PF01425">
    <property type="entry name" value="Amidase"/>
    <property type="match status" value="1"/>
</dbReference>
<dbReference type="NCBIfam" id="NF004717">
    <property type="entry name" value="PRK06061.1"/>
    <property type="match status" value="1"/>
</dbReference>
<protein>
    <submittedName>
        <fullName evidence="3">Amidase</fullName>
    </submittedName>
</protein>
<dbReference type="Proteomes" id="UP000295444">
    <property type="component" value="Unassembled WGS sequence"/>
</dbReference>
<evidence type="ECO:0000256" key="1">
    <source>
        <dbReference type="ARBA" id="ARBA00009199"/>
    </source>
</evidence>
<feature type="domain" description="Amidase" evidence="2">
    <location>
        <begin position="30"/>
        <end position="440"/>
    </location>
</feature>
<keyword evidence="4" id="KW-1185">Reference proteome</keyword>
<reference evidence="3 4" key="1">
    <citation type="submission" date="2019-03" db="EMBL/GenBank/DDBJ databases">
        <title>Genomic Encyclopedia of Type Strains, Phase IV (KMG-IV): sequencing the most valuable type-strain genomes for metagenomic binning, comparative biology and taxonomic classification.</title>
        <authorList>
            <person name="Goeker M."/>
        </authorList>
    </citation>
    <scope>NUCLEOTIDE SEQUENCE [LARGE SCALE GENOMIC DNA]</scope>
    <source>
        <strain evidence="3 4">DSM 45361</strain>
    </source>
</reference>
<dbReference type="OrthoDB" id="5175573at2"/>
<dbReference type="RefSeq" id="WP_133848376.1">
    <property type="nucleotide sequence ID" value="NZ_SNXZ01000001.1"/>
</dbReference>
<evidence type="ECO:0000313" key="3">
    <source>
        <dbReference type="EMBL" id="TDQ05671.1"/>
    </source>
</evidence>
<name>A0A4R6SP06_LABRH</name>
<dbReference type="PANTHER" id="PTHR11895:SF7">
    <property type="entry name" value="GLUTAMYL-TRNA(GLN) AMIDOTRANSFERASE SUBUNIT A, MITOCHONDRIAL"/>
    <property type="match status" value="1"/>
</dbReference>
<dbReference type="GO" id="GO:0003824">
    <property type="term" value="F:catalytic activity"/>
    <property type="evidence" value="ECO:0007669"/>
    <property type="project" value="InterPro"/>
</dbReference>
<dbReference type="AlphaFoldDB" id="A0A4R6SP06"/>
<comment type="caution">
    <text evidence="3">The sequence shown here is derived from an EMBL/GenBank/DDBJ whole genome shotgun (WGS) entry which is preliminary data.</text>
</comment>
<dbReference type="SUPFAM" id="SSF75304">
    <property type="entry name" value="Amidase signature (AS) enzymes"/>
    <property type="match status" value="1"/>
</dbReference>
<dbReference type="InterPro" id="IPR023631">
    <property type="entry name" value="Amidase_dom"/>
</dbReference>
<comment type="similarity">
    <text evidence="1">Belongs to the amidase family.</text>
</comment>
<sequence>MGDGSDGGHGFPGLEQLATALADGETTSTDLVRTALRAAEDTQPTLNAFRRIRREQALADAAEADRRLADGKRAPLLGVPVAIKDDTHLAGEPTAFGCAGDFPAEEQDAEIIRLLKASGAVIIGKTNTPEFGQWPVTEGAAFGATRNPWNLGHTPGGSSGGSAAAVAAGIVPAAVGSDGAGSIRIPAAWSHLVGIKPQRGRLSALPYQELFNGITTSGPLARRVGDAALLMDVLAGTDNFRKAAGQEPKRLRIGLSVRPAFTGVRIRLHPHVLAAIRRMARVLADLGHEVIRVEPDYGLIGLNFLPRSLAGLHEWYGRVPDPALLDHRTRDNSRSGRYLAGRALALSRRSLGFFQRRIGRVFDRVDVLLTPTTALPPLPIGAIDGLRGWQTDRAVIGACPFAWPWNVLGWPGMNVPAGFTPDGLPLGAQLLGPADGEELLISLAAQVEAVERWFEKTPPTAVIA</sequence>
<dbReference type="PROSITE" id="PS00571">
    <property type="entry name" value="AMIDASES"/>
    <property type="match status" value="1"/>
</dbReference>
<dbReference type="InterPro" id="IPR036928">
    <property type="entry name" value="AS_sf"/>
</dbReference>
<evidence type="ECO:0000313" key="4">
    <source>
        <dbReference type="Proteomes" id="UP000295444"/>
    </source>
</evidence>
<organism evidence="3 4">
    <name type="scientific">Labedaea rhizosphaerae</name>
    <dbReference type="NCBI Taxonomy" id="598644"/>
    <lineage>
        <taxon>Bacteria</taxon>
        <taxon>Bacillati</taxon>
        <taxon>Actinomycetota</taxon>
        <taxon>Actinomycetes</taxon>
        <taxon>Pseudonocardiales</taxon>
        <taxon>Pseudonocardiaceae</taxon>
        <taxon>Labedaea</taxon>
    </lineage>
</organism>